<dbReference type="InterPro" id="IPR011032">
    <property type="entry name" value="GroES-like_sf"/>
</dbReference>
<dbReference type="Gene3D" id="3.40.50.720">
    <property type="entry name" value="NAD(P)-binding Rossmann-like Domain"/>
    <property type="match status" value="1"/>
</dbReference>
<accession>A0ABP4I7D3</accession>
<dbReference type="SUPFAM" id="SSF51735">
    <property type="entry name" value="NAD(P)-binding Rossmann-fold domains"/>
    <property type="match status" value="1"/>
</dbReference>
<dbReference type="Pfam" id="PF00107">
    <property type="entry name" value="ADH_zinc_N"/>
    <property type="match status" value="1"/>
</dbReference>
<gene>
    <name evidence="2" type="ORF">GCM10009613_00710</name>
</gene>
<evidence type="ECO:0000259" key="1">
    <source>
        <dbReference type="Pfam" id="PF00107"/>
    </source>
</evidence>
<dbReference type="SUPFAM" id="SSF50129">
    <property type="entry name" value="GroES-like"/>
    <property type="match status" value="1"/>
</dbReference>
<sequence>MDGEPGRGEVTVCVAVPGPVDAAAGTGSGRHGPGRTVAGTVTVLGPGVPACLRGRPVLTRAEDGVADRRLVVPADDVVVLPGRPGPEPAAGLADDAGTALRALALTPVRAGQDVLVLPAATGPGALLVRLLTDAGARVVGVVRGARAARSALGLGAVHAVDHGRRGWVAGVHALLPAGPAAVFDGAGGTVGRAAAWLVADGGRYTSFGTAFGPAPDFGPCEPRARRITVATTS</sequence>
<dbReference type="Gene3D" id="3.90.180.10">
    <property type="entry name" value="Medium-chain alcohol dehydrogenases, catalytic domain"/>
    <property type="match status" value="1"/>
</dbReference>
<proteinExistence type="predicted"/>
<protein>
    <recommendedName>
        <fullName evidence="1">Alcohol dehydrogenase-like C-terminal domain-containing protein</fullName>
    </recommendedName>
</protein>
<reference evidence="3" key="1">
    <citation type="journal article" date="2019" name="Int. J. Syst. Evol. Microbiol.">
        <title>The Global Catalogue of Microorganisms (GCM) 10K type strain sequencing project: providing services to taxonomists for standard genome sequencing and annotation.</title>
        <authorList>
            <consortium name="The Broad Institute Genomics Platform"/>
            <consortium name="The Broad Institute Genome Sequencing Center for Infectious Disease"/>
            <person name="Wu L."/>
            <person name="Ma J."/>
        </authorList>
    </citation>
    <scope>NUCLEOTIDE SEQUENCE [LARGE SCALE GENOMIC DNA]</scope>
    <source>
        <strain evidence="3">JCM 11896</strain>
    </source>
</reference>
<dbReference type="PANTHER" id="PTHR43677">
    <property type="entry name" value="SHORT-CHAIN DEHYDROGENASE/REDUCTASE"/>
    <property type="match status" value="1"/>
</dbReference>
<evidence type="ECO:0000313" key="3">
    <source>
        <dbReference type="Proteomes" id="UP001501414"/>
    </source>
</evidence>
<dbReference type="Proteomes" id="UP001501414">
    <property type="component" value="Unassembled WGS sequence"/>
</dbReference>
<name>A0ABP4I7D3_9PSEU</name>
<dbReference type="InterPro" id="IPR051397">
    <property type="entry name" value="Zn-ADH-like_protein"/>
</dbReference>
<comment type="caution">
    <text evidence="2">The sequence shown here is derived from an EMBL/GenBank/DDBJ whole genome shotgun (WGS) entry which is preliminary data.</text>
</comment>
<evidence type="ECO:0000313" key="2">
    <source>
        <dbReference type="EMBL" id="GAA1378906.1"/>
    </source>
</evidence>
<dbReference type="PANTHER" id="PTHR43677:SF4">
    <property type="entry name" value="QUINONE OXIDOREDUCTASE-LIKE PROTEIN 2"/>
    <property type="match status" value="1"/>
</dbReference>
<dbReference type="EMBL" id="BAAAJK010000001">
    <property type="protein sequence ID" value="GAA1378906.1"/>
    <property type="molecule type" value="Genomic_DNA"/>
</dbReference>
<organism evidence="2 3">
    <name type="scientific">Pseudonocardia kongjuensis</name>
    <dbReference type="NCBI Taxonomy" id="102227"/>
    <lineage>
        <taxon>Bacteria</taxon>
        <taxon>Bacillati</taxon>
        <taxon>Actinomycetota</taxon>
        <taxon>Actinomycetes</taxon>
        <taxon>Pseudonocardiales</taxon>
        <taxon>Pseudonocardiaceae</taxon>
        <taxon>Pseudonocardia</taxon>
    </lineage>
</organism>
<keyword evidence="3" id="KW-1185">Reference proteome</keyword>
<dbReference type="RefSeq" id="WP_344017461.1">
    <property type="nucleotide sequence ID" value="NZ_BAAAJK010000001.1"/>
</dbReference>
<dbReference type="InterPro" id="IPR013149">
    <property type="entry name" value="ADH-like_C"/>
</dbReference>
<feature type="domain" description="Alcohol dehydrogenase-like C-terminal" evidence="1">
    <location>
        <begin position="124"/>
        <end position="217"/>
    </location>
</feature>
<dbReference type="InterPro" id="IPR036291">
    <property type="entry name" value="NAD(P)-bd_dom_sf"/>
</dbReference>